<evidence type="ECO:0000256" key="5">
    <source>
        <dbReference type="ARBA" id="ARBA00022538"/>
    </source>
</evidence>
<dbReference type="Gene3D" id="3.40.50.1000">
    <property type="entry name" value="HAD superfamily/HAD-like"/>
    <property type="match status" value="1"/>
</dbReference>
<dbReference type="PRINTS" id="PR00119">
    <property type="entry name" value="CATATPASE"/>
</dbReference>
<comment type="cofactor">
    <cofactor evidence="1">
        <name>Mg(2+)</name>
        <dbReference type="ChEBI" id="CHEBI:18420"/>
    </cofactor>
</comment>
<dbReference type="InterPro" id="IPR001757">
    <property type="entry name" value="P_typ_ATPase"/>
</dbReference>
<evidence type="ECO:0000313" key="26">
    <source>
        <dbReference type="Proteomes" id="UP001320420"/>
    </source>
</evidence>
<dbReference type="InterPro" id="IPR008250">
    <property type="entry name" value="ATPase_P-typ_transduc_dom_A_sf"/>
</dbReference>
<evidence type="ECO:0000256" key="18">
    <source>
        <dbReference type="ARBA" id="ARBA00035017"/>
    </source>
</evidence>
<dbReference type="FunFam" id="3.40.50.1000:FF:000001">
    <property type="entry name" value="Phospholipid-transporting ATPase IC"/>
    <property type="match status" value="1"/>
</dbReference>
<accession>A0AAN9V7T5</accession>
<keyword evidence="10" id="KW-0460">Magnesium</keyword>
<comment type="catalytic activity">
    <reaction evidence="21">
        <text>Na(+)(in) + ATP + H2O = Na(+)(out) + ADP + phosphate + H(+)</text>
        <dbReference type="Rhea" id="RHEA:14633"/>
        <dbReference type="ChEBI" id="CHEBI:15377"/>
        <dbReference type="ChEBI" id="CHEBI:15378"/>
        <dbReference type="ChEBI" id="CHEBI:29101"/>
        <dbReference type="ChEBI" id="CHEBI:30616"/>
        <dbReference type="ChEBI" id="CHEBI:43474"/>
        <dbReference type="ChEBI" id="CHEBI:456216"/>
        <dbReference type="EC" id="7.2.2.3"/>
    </reaction>
    <physiologicalReaction direction="left-to-right" evidence="21">
        <dbReference type="Rhea" id="RHEA:14634"/>
    </physiologicalReaction>
</comment>
<evidence type="ECO:0000256" key="12">
    <source>
        <dbReference type="ARBA" id="ARBA00022967"/>
    </source>
</evidence>
<keyword evidence="15" id="KW-0406">Ion transport</keyword>
<evidence type="ECO:0000256" key="3">
    <source>
        <dbReference type="ARBA" id="ARBA00022448"/>
    </source>
</evidence>
<feature type="transmembrane region" description="Helical" evidence="23">
    <location>
        <begin position="369"/>
        <end position="395"/>
    </location>
</feature>
<feature type="transmembrane region" description="Helical" evidence="23">
    <location>
        <begin position="155"/>
        <end position="171"/>
    </location>
</feature>
<keyword evidence="13 23" id="KW-1133">Transmembrane helix</keyword>
<dbReference type="InterPro" id="IPR023299">
    <property type="entry name" value="ATPase_P-typ_cyto_dom_N"/>
</dbReference>
<dbReference type="InterPro" id="IPR004014">
    <property type="entry name" value="ATPase_P-typ_cation-transptr_N"/>
</dbReference>
<dbReference type="GO" id="GO:0005524">
    <property type="term" value="F:ATP binding"/>
    <property type="evidence" value="ECO:0007669"/>
    <property type="project" value="UniProtKB-KW"/>
</dbReference>
<dbReference type="NCBIfam" id="TIGR01523">
    <property type="entry name" value="ATPase-IID_K-Na"/>
    <property type="match status" value="1"/>
</dbReference>
<evidence type="ECO:0000256" key="4">
    <source>
        <dbReference type="ARBA" id="ARBA00022475"/>
    </source>
</evidence>
<keyword evidence="9" id="KW-0067">ATP-binding</keyword>
<dbReference type="FunFam" id="3.40.50.1000:FF:000193">
    <property type="entry name" value="Plasma membrane calcium-transporting ATPase 2"/>
    <property type="match status" value="1"/>
</dbReference>
<keyword evidence="7" id="KW-0479">Metal-binding</keyword>
<dbReference type="InterPro" id="IPR006414">
    <property type="entry name" value="P-type_ATPase_IID"/>
</dbReference>
<evidence type="ECO:0000256" key="6">
    <source>
        <dbReference type="ARBA" id="ARBA00022692"/>
    </source>
</evidence>
<dbReference type="GO" id="GO:0046872">
    <property type="term" value="F:metal ion binding"/>
    <property type="evidence" value="ECO:0007669"/>
    <property type="project" value="UniProtKB-KW"/>
</dbReference>
<feature type="transmembrane region" description="Helical" evidence="23">
    <location>
        <begin position="895"/>
        <end position="914"/>
    </location>
</feature>
<evidence type="ECO:0000313" key="25">
    <source>
        <dbReference type="EMBL" id="KAK7755108.1"/>
    </source>
</evidence>
<evidence type="ECO:0000256" key="9">
    <source>
        <dbReference type="ARBA" id="ARBA00022840"/>
    </source>
</evidence>
<evidence type="ECO:0000259" key="24">
    <source>
        <dbReference type="SMART" id="SM00831"/>
    </source>
</evidence>
<dbReference type="Pfam" id="PF00122">
    <property type="entry name" value="E1-E2_ATPase"/>
    <property type="match status" value="1"/>
</dbReference>
<evidence type="ECO:0000256" key="11">
    <source>
        <dbReference type="ARBA" id="ARBA00022958"/>
    </source>
</evidence>
<dbReference type="SUPFAM" id="SSF56784">
    <property type="entry name" value="HAD-like"/>
    <property type="match status" value="1"/>
</dbReference>
<evidence type="ECO:0000256" key="8">
    <source>
        <dbReference type="ARBA" id="ARBA00022741"/>
    </source>
</evidence>
<keyword evidence="14" id="KW-0915">Sodium</keyword>
<comment type="catalytic activity">
    <reaction evidence="20">
        <text>K(+)(in) + ATP + H2O = K(+)(out) + ADP + phosphate + H(+)</text>
        <dbReference type="Rhea" id="RHEA:75815"/>
        <dbReference type="ChEBI" id="CHEBI:15377"/>
        <dbReference type="ChEBI" id="CHEBI:15378"/>
        <dbReference type="ChEBI" id="CHEBI:29103"/>
        <dbReference type="ChEBI" id="CHEBI:30616"/>
        <dbReference type="ChEBI" id="CHEBI:43474"/>
        <dbReference type="ChEBI" id="CHEBI:456216"/>
    </reaction>
</comment>
<evidence type="ECO:0000256" key="22">
    <source>
        <dbReference type="SAM" id="MobiDB-lite"/>
    </source>
</evidence>
<dbReference type="Pfam" id="PF00690">
    <property type="entry name" value="Cation_ATPase_N"/>
    <property type="match status" value="1"/>
</dbReference>
<evidence type="ECO:0000256" key="23">
    <source>
        <dbReference type="SAM" id="Phobius"/>
    </source>
</evidence>
<dbReference type="SUPFAM" id="SSF81665">
    <property type="entry name" value="Calcium ATPase, transmembrane domain M"/>
    <property type="match status" value="1"/>
</dbReference>
<feature type="domain" description="Cation-transporting P-type ATPase N-terminal" evidence="24">
    <location>
        <begin position="77"/>
        <end position="151"/>
    </location>
</feature>
<dbReference type="SUPFAM" id="SSF81660">
    <property type="entry name" value="Metal cation-transporting ATPase, ATP-binding domain N"/>
    <property type="match status" value="1"/>
</dbReference>
<keyword evidence="3" id="KW-0813">Transport</keyword>
<dbReference type="InterPro" id="IPR023214">
    <property type="entry name" value="HAD_sf"/>
</dbReference>
<feature type="compositionally biased region" description="Low complexity" evidence="22">
    <location>
        <begin position="1"/>
        <end position="10"/>
    </location>
</feature>
<keyword evidence="6 23" id="KW-0812">Transmembrane</keyword>
<keyword evidence="16 23" id="KW-0472">Membrane</keyword>
<comment type="similarity">
    <text evidence="18">Belongs to the cation transport ATPase (P-type) (TC 3.A.3) family. Type IID subfamily.</text>
</comment>
<dbReference type="GO" id="GO:0016887">
    <property type="term" value="F:ATP hydrolysis activity"/>
    <property type="evidence" value="ECO:0007669"/>
    <property type="project" value="InterPro"/>
</dbReference>
<dbReference type="PRINTS" id="PR00120">
    <property type="entry name" value="HATPASE"/>
</dbReference>
<organism evidence="25 26">
    <name type="scientific">Diatrype stigma</name>
    <dbReference type="NCBI Taxonomy" id="117547"/>
    <lineage>
        <taxon>Eukaryota</taxon>
        <taxon>Fungi</taxon>
        <taxon>Dikarya</taxon>
        <taxon>Ascomycota</taxon>
        <taxon>Pezizomycotina</taxon>
        <taxon>Sordariomycetes</taxon>
        <taxon>Xylariomycetidae</taxon>
        <taxon>Xylariales</taxon>
        <taxon>Diatrypaceae</taxon>
        <taxon>Diatrype</taxon>
    </lineage>
</organism>
<dbReference type="PANTHER" id="PTHR42861">
    <property type="entry name" value="CALCIUM-TRANSPORTING ATPASE"/>
    <property type="match status" value="1"/>
</dbReference>
<feature type="transmembrane region" description="Helical" evidence="23">
    <location>
        <begin position="991"/>
        <end position="1009"/>
    </location>
</feature>
<evidence type="ECO:0000256" key="21">
    <source>
        <dbReference type="ARBA" id="ARBA00049499"/>
    </source>
</evidence>
<feature type="compositionally biased region" description="Polar residues" evidence="22">
    <location>
        <begin position="21"/>
        <end position="59"/>
    </location>
</feature>
<evidence type="ECO:0000256" key="20">
    <source>
        <dbReference type="ARBA" id="ARBA00048599"/>
    </source>
</evidence>
<dbReference type="Gene3D" id="1.20.1110.10">
    <property type="entry name" value="Calcium-transporting ATPase, transmembrane domain"/>
    <property type="match status" value="1"/>
</dbReference>
<dbReference type="SMART" id="SM00831">
    <property type="entry name" value="Cation_ATPase_N"/>
    <property type="match status" value="1"/>
</dbReference>
<evidence type="ECO:0000256" key="14">
    <source>
        <dbReference type="ARBA" id="ARBA00023053"/>
    </source>
</evidence>
<evidence type="ECO:0000256" key="10">
    <source>
        <dbReference type="ARBA" id="ARBA00022842"/>
    </source>
</evidence>
<proteinExistence type="inferred from homology"/>
<dbReference type="InterPro" id="IPR006068">
    <property type="entry name" value="ATPase_P-typ_cation-transptr_C"/>
</dbReference>
<dbReference type="GO" id="GO:0005886">
    <property type="term" value="C:plasma membrane"/>
    <property type="evidence" value="ECO:0007669"/>
    <property type="project" value="UniProtKB-SubCell"/>
</dbReference>
<comment type="caution">
    <text evidence="25">The sequence shown here is derived from an EMBL/GenBank/DDBJ whole genome shotgun (WGS) entry which is preliminary data.</text>
</comment>
<keyword evidence="5" id="KW-0633">Potassium transport</keyword>
<reference evidence="25 26" key="1">
    <citation type="submission" date="2024-02" db="EMBL/GenBank/DDBJ databases">
        <title>De novo assembly and annotation of 12 fungi associated with fruit tree decline syndrome in Ontario, Canada.</title>
        <authorList>
            <person name="Sulman M."/>
            <person name="Ellouze W."/>
            <person name="Ilyukhin E."/>
        </authorList>
    </citation>
    <scope>NUCLEOTIDE SEQUENCE [LARGE SCALE GENOMIC DNA]</scope>
    <source>
        <strain evidence="25 26">M11/M66-122</strain>
    </source>
</reference>
<keyword evidence="12" id="KW-1278">Translocase</keyword>
<dbReference type="SUPFAM" id="SSF81653">
    <property type="entry name" value="Calcium ATPase, transduction domain A"/>
    <property type="match status" value="1"/>
</dbReference>
<feature type="region of interest" description="Disordered" evidence="22">
    <location>
        <begin position="1"/>
        <end position="73"/>
    </location>
</feature>
<feature type="transmembrane region" description="Helical" evidence="23">
    <location>
        <begin position="1021"/>
        <end position="1043"/>
    </location>
</feature>
<dbReference type="Gene3D" id="2.70.150.10">
    <property type="entry name" value="Calcium-transporting ATPase, cytoplasmic transduction domain A"/>
    <property type="match status" value="1"/>
</dbReference>
<dbReference type="SFLD" id="SFLDG00002">
    <property type="entry name" value="C1.7:_P-type_atpase_like"/>
    <property type="match status" value="1"/>
</dbReference>
<sequence length="1069" mass="114802">MGIETTVVVEESTEPPICGLTNATRTKPPGVSTQGSTITTLSGATPTSATTSDPKTPTNEKPALDSTTDARHQNPVDPHILPSSQLEAFFKTSIQHGLSSDEAARRLEQDGPNKVEGAKGLSLWKILVRQVSNALTMVLFIVMALSFAIQDFIEGGVIAAVILLNIVVGLVQDYRAEQTIQSLFALSAPTCKVIRSGEIETIKAEVLVKGDIVLLNVGDIVPADLRLVDGLNLSTDEALLTGESLPISKNADAILDTADVPLGDRVNMLYSASTITRGRGTGIVTATAMATEVGKIAEMLRSNPSANGNESKVNMFLKRVKATLRSILGLEGTPLQVKLSKFALLLFGFAILLAVIVFSTAKWDVSDDVLIYGICVGVAVIPESLIAVLTISMAVGTKAMAKGNVIVRKLSALEAVGGVTNICSDKTGTLTQGKMITRKVWLRDGAMATVNDCTHPFDPSSGKVTWDDEHQEPDKVVSRLPRSAKKFVQCLSLCNNATVTEGKSASVDDTADTSTISTSEVSKWAAVGEPTEIALHVFAMRFGMSKSVVSQANNVQLLAEHPFDSSCKRMTVVYSTPGSDTADVYTKGALEALLPLLDAPEEVKTEFTVKAESMAAEGLRVLCIAHKSVGVHDSLKEAREFAECKLVPLGLAGLYDPPRLESADAVEKCRIAGISVHMLTGDHIKTATAIAHEVGILGKDLTASEAENAIMPASLFDALTDAHIDAMDKLPLVLARCSPSTKVRMVEAMHRRGAFCVMTGDGVNDSPALKKSDVGIAMGLNGSDVAKEASDMVLTDDNFASIVTAVEEGRRLFDNIQKVSIDTIPCFFANISFKDDSGRSVFPLSPIEILWANLITSSFLALGLGLEKAQPDIMLRPPHDLRVGVFTNEIIMDKMAYGFFMGALCIAAFVSVVYSHPAGPFRLGHECNDGWNPSCDAVFRARATTYATLSFLLLVTAWEVKHFTRSLFAMYPELWGKSPFSVFHTVWHNRFLFGAVAAGFLVTFPVVYLPKIDTLVFKHDAITWEWGIVAACVVVYVALVELWKAGKRRLGMGVSVYGQQRSDEAGDEV</sequence>
<gene>
    <name evidence="25" type="ORF">SLS62_002923</name>
</gene>
<keyword evidence="4" id="KW-1003">Cell membrane</keyword>
<evidence type="ECO:0000256" key="19">
    <source>
        <dbReference type="ARBA" id="ARBA00035029"/>
    </source>
</evidence>
<dbReference type="EC" id="7.2.2.3" evidence="19"/>
<keyword evidence="17" id="KW-0739">Sodium transport</keyword>
<dbReference type="SFLD" id="SFLDS00003">
    <property type="entry name" value="Haloacid_Dehalogenase"/>
    <property type="match status" value="1"/>
</dbReference>
<dbReference type="GO" id="GO:0006813">
    <property type="term" value="P:potassium ion transport"/>
    <property type="evidence" value="ECO:0007669"/>
    <property type="project" value="UniProtKB-KW"/>
</dbReference>
<dbReference type="Gene3D" id="3.40.1110.10">
    <property type="entry name" value="Calcium-transporting ATPase, cytoplasmic domain N"/>
    <property type="match status" value="1"/>
</dbReference>
<protein>
    <recommendedName>
        <fullName evidence="19">P-type Na(+) transporter</fullName>
        <ecNumber evidence="19">7.2.2.3</ecNumber>
    </recommendedName>
</protein>
<dbReference type="Pfam" id="PF00689">
    <property type="entry name" value="Cation_ATPase_C"/>
    <property type="match status" value="1"/>
</dbReference>
<evidence type="ECO:0000256" key="7">
    <source>
        <dbReference type="ARBA" id="ARBA00022723"/>
    </source>
</evidence>
<dbReference type="InterPro" id="IPR018303">
    <property type="entry name" value="ATPase_P-typ_P_site"/>
</dbReference>
<dbReference type="FunFam" id="2.70.150.10:FF:000016">
    <property type="entry name" value="Calcium-transporting P-type ATPase putative"/>
    <property type="match status" value="1"/>
</dbReference>
<dbReference type="Pfam" id="PF13246">
    <property type="entry name" value="Cation_ATPase"/>
    <property type="match status" value="1"/>
</dbReference>
<comment type="subcellular location">
    <subcellularLocation>
        <location evidence="2">Cell membrane</location>
        <topology evidence="2">Multi-pass membrane protein</topology>
    </subcellularLocation>
</comment>
<evidence type="ECO:0000256" key="1">
    <source>
        <dbReference type="ARBA" id="ARBA00001946"/>
    </source>
</evidence>
<dbReference type="EMBL" id="JAKJXP020000015">
    <property type="protein sequence ID" value="KAK7755108.1"/>
    <property type="molecule type" value="Genomic_DNA"/>
</dbReference>
<evidence type="ECO:0000256" key="17">
    <source>
        <dbReference type="ARBA" id="ARBA00023201"/>
    </source>
</evidence>
<dbReference type="InterPro" id="IPR036412">
    <property type="entry name" value="HAD-like_sf"/>
</dbReference>
<dbReference type="GO" id="GO:0008554">
    <property type="term" value="F:P-type sodium transporter activity"/>
    <property type="evidence" value="ECO:0007669"/>
    <property type="project" value="UniProtKB-EC"/>
</dbReference>
<evidence type="ECO:0000256" key="2">
    <source>
        <dbReference type="ARBA" id="ARBA00004651"/>
    </source>
</evidence>
<dbReference type="InterPro" id="IPR023298">
    <property type="entry name" value="ATPase_P-typ_TM_dom_sf"/>
</dbReference>
<dbReference type="PROSITE" id="PS00154">
    <property type="entry name" value="ATPASE_E1_E2"/>
    <property type="match status" value="1"/>
</dbReference>
<dbReference type="InterPro" id="IPR059000">
    <property type="entry name" value="ATPase_P-type_domA"/>
</dbReference>
<dbReference type="InterPro" id="IPR044492">
    <property type="entry name" value="P_typ_ATPase_HD_dom"/>
</dbReference>
<evidence type="ECO:0000256" key="16">
    <source>
        <dbReference type="ARBA" id="ARBA00023136"/>
    </source>
</evidence>
<keyword evidence="8" id="KW-0547">Nucleotide-binding</keyword>
<evidence type="ECO:0000256" key="13">
    <source>
        <dbReference type="ARBA" id="ARBA00022989"/>
    </source>
</evidence>
<keyword evidence="26" id="KW-1185">Reference proteome</keyword>
<evidence type="ECO:0000256" key="15">
    <source>
        <dbReference type="ARBA" id="ARBA00023065"/>
    </source>
</evidence>
<dbReference type="Proteomes" id="UP001320420">
    <property type="component" value="Unassembled WGS sequence"/>
</dbReference>
<dbReference type="NCBIfam" id="TIGR01494">
    <property type="entry name" value="ATPase_P-type"/>
    <property type="match status" value="2"/>
</dbReference>
<dbReference type="SFLD" id="SFLDF00027">
    <property type="entry name" value="p-type_atpase"/>
    <property type="match status" value="1"/>
</dbReference>
<keyword evidence="11" id="KW-0630">Potassium</keyword>
<feature type="transmembrane region" description="Helical" evidence="23">
    <location>
        <begin position="342"/>
        <end position="363"/>
    </location>
</feature>
<dbReference type="AlphaFoldDB" id="A0AAN9V7T5"/>
<name>A0AAN9V7T5_9PEZI</name>
<feature type="transmembrane region" description="Helical" evidence="23">
    <location>
        <begin position="131"/>
        <end position="149"/>
    </location>
</feature>